<evidence type="ECO:0000313" key="3">
    <source>
        <dbReference type="EMBL" id="GAA0679250.1"/>
    </source>
</evidence>
<dbReference type="Proteomes" id="UP001500238">
    <property type="component" value="Unassembled WGS sequence"/>
</dbReference>
<feature type="region of interest" description="Disordered" evidence="1">
    <location>
        <begin position="54"/>
        <end position="194"/>
    </location>
</feature>
<feature type="compositionally biased region" description="Low complexity" evidence="1">
    <location>
        <begin position="54"/>
        <end position="70"/>
    </location>
</feature>
<keyword evidence="4" id="KW-1185">Reference proteome</keyword>
<dbReference type="Gene3D" id="3.30.1150.10">
    <property type="match status" value="1"/>
</dbReference>
<sequence length="328" mass="33993">MDRAEKVGLGVAVVGHLVLFGLLSVGFLSTPNPEKLQQTPMEVSLVKDVGLEATAPQAVTPPAQSVAPDQGEPEDAAPPAETIAEPEPEPEPAPPQPQPKPAPPKPVPPKPEPAPAPKPKPVPAKPQPKPRPKPAEAPAKPAAKPAPAKPTARPAPAAPAKSASKAPSAPSKPAAAKGTGSKPESTAAKPRGSRLGANFLEGLTSEPSTSKSTAPRAAKVDARAMASIVQAIARQIQPCADRQVNPGPGANEIVTTLNLRLNEDGTLAATPRMVRQSGVTDENDRYRQRVVDLGVAAFKGCSPLKLPAEYYATPSGGWNNINFQWKLQ</sequence>
<protein>
    <recommendedName>
        <fullName evidence="5">Cell division and transport-associated protein TolA</fullName>
    </recommendedName>
</protein>
<comment type="caution">
    <text evidence="3">The sequence shown here is derived from an EMBL/GenBank/DDBJ whole genome shotgun (WGS) entry which is preliminary data.</text>
</comment>
<keyword evidence="2" id="KW-1133">Transmembrane helix</keyword>
<organism evidence="3 4">
    <name type="scientific">Sphingomonas insulae</name>
    <dbReference type="NCBI Taxonomy" id="424800"/>
    <lineage>
        <taxon>Bacteria</taxon>
        <taxon>Pseudomonadati</taxon>
        <taxon>Pseudomonadota</taxon>
        <taxon>Alphaproteobacteria</taxon>
        <taxon>Sphingomonadales</taxon>
        <taxon>Sphingomonadaceae</taxon>
        <taxon>Sphingomonas</taxon>
    </lineage>
</organism>
<feature type="compositionally biased region" description="Low complexity" evidence="1">
    <location>
        <begin position="136"/>
        <end position="177"/>
    </location>
</feature>
<feature type="compositionally biased region" description="Pro residues" evidence="1">
    <location>
        <begin position="91"/>
        <end position="129"/>
    </location>
</feature>
<evidence type="ECO:0000256" key="2">
    <source>
        <dbReference type="SAM" id="Phobius"/>
    </source>
</evidence>
<keyword evidence="2" id="KW-0812">Transmembrane</keyword>
<keyword evidence="2" id="KW-0472">Membrane</keyword>
<evidence type="ECO:0008006" key="5">
    <source>
        <dbReference type="Google" id="ProtNLM"/>
    </source>
</evidence>
<dbReference type="RefSeq" id="WP_163957089.1">
    <property type="nucleotide sequence ID" value="NZ_BAAAES010000026.1"/>
</dbReference>
<accession>A0ABN1I0P0</accession>
<proteinExistence type="predicted"/>
<gene>
    <name evidence="3" type="ORF">GCM10009102_34810</name>
</gene>
<dbReference type="EMBL" id="BAAAES010000026">
    <property type="protein sequence ID" value="GAA0679250.1"/>
    <property type="molecule type" value="Genomic_DNA"/>
</dbReference>
<evidence type="ECO:0000256" key="1">
    <source>
        <dbReference type="SAM" id="MobiDB-lite"/>
    </source>
</evidence>
<dbReference type="PRINTS" id="PR01217">
    <property type="entry name" value="PRICHEXTENSN"/>
</dbReference>
<feature type="transmembrane region" description="Helical" evidence="2">
    <location>
        <begin position="7"/>
        <end position="28"/>
    </location>
</feature>
<name>A0ABN1I0P0_9SPHN</name>
<evidence type="ECO:0000313" key="4">
    <source>
        <dbReference type="Proteomes" id="UP001500238"/>
    </source>
</evidence>
<reference evidence="3 4" key="1">
    <citation type="journal article" date="2019" name="Int. J. Syst. Evol. Microbiol.">
        <title>The Global Catalogue of Microorganisms (GCM) 10K type strain sequencing project: providing services to taxonomists for standard genome sequencing and annotation.</title>
        <authorList>
            <consortium name="The Broad Institute Genomics Platform"/>
            <consortium name="The Broad Institute Genome Sequencing Center for Infectious Disease"/>
            <person name="Wu L."/>
            <person name="Ma J."/>
        </authorList>
    </citation>
    <scope>NUCLEOTIDE SEQUENCE [LARGE SCALE GENOMIC DNA]</scope>
    <source>
        <strain evidence="3 4">JCM 14603</strain>
    </source>
</reference>